<evidence type="ECO:0000313" key="2">
    <source>
        <dbReference type="EMBL" id="KAJ5520791.1"/>
    </source>
</evidence>
<dbReference type="Proteomes" id="UP001149954">
    <property type="component" value="Unassembled WGS sequence"/>
</dbReference>
<proteinExistence type="predicted"/>
<dbReference type="AlphaFoldDB" id="A0A9W9Y5X1"/>
<sequence length="70" mass="7387">MGMMVPFRLFGALIALAVGATTLSSLFANGIEDIALPASLELLKDPSEAVCFIPCLRTADIPPAVQDLIR</sequence>
<comment type="caution">
    <text evidence="2">The sequence shown here is derived from an EMBL/GenBank/DDBJ whole genome shotgun (WGS) entry which is preliminary data.</text>
</comment>
<accession>A0A9W9Y5X1</accession>
<feature type="signal peptide" evidence="1">
    <location>
        <begin position="1"/>
        <end position="19"/>
    </location>
</feature>
<reference evidence="2" key="2">
    <citation type="journal article" date="2023" name="IMA Fungus">
        <title>Comparative genomic study of the Penicillium genus elucidates a diverse pangenome and 15 lateral gene transfer events.</title>
        <authorList>
            <person name="Petersen C."/>
            <person name="Sorensen T."/>
            <person name="Nielsen M.R."/>
            <person name="Sondergaard T.E."/>
            <person name="Sorensen J.L."/>
            <person name="Fitzpatrick D.A."/>
            <person name="Frisvad J.C."/>
            <person name="Nielsen K.L."/>
        </authorList>
    </citation>
    <scope>NUCLEOTIDE SEQUENCE</scope>
    <source>
        <strain evidence="2">IBT 29495</strain>
    </source>
</reference>
<feature type="chain" id="PRO_5040985850" evidence="1">
    <location>
        <begin position="20"/>
        <end position="70"/>
    </location>
</feature>
<gene>
    <name evidence="2" type="ORF">N7463_001244</name>
</gene>
<dbReference type="EMBL" id="JAPWDS010000001">
    <property type="protein sequence ID" value="KAJ5520791.1"/>
    <property type="molecule type" value="Genomic_DNA"/>
</dbReference>
<dbReference type="OrthoDB" id="4139357at2759"/>
<reference evidence="2" key="1">
    <citation type="submission" date="2022-12" db="EMBL/GenBank/DDBJ databases">
        <authorList>
            <person name="Petersen C."/>
        </authorList>
    </citation>
    <scope>NUCLEOTIDE SEQUENCE</scope>
    <source>
        <strain evidence="2">IBT 29495</strain>
    </source>
</reference>
<name>A0A9W9Y5X1_9EURO</name>
<evidence type="ECO:0000256" key="1">
    <source>
        <dbReference type="SAM" id="SignalP"/>
    </source>
</evidence>
<evidence type="ECO:0000313" key="3">
    <source>
        <dbReference type="Proteomes" id="UP001149954"/>
    </source>
</evidence>
<keyword evidence="1" id="KW-0732">Signal</keyword>
<protein>
    <submittedName>
        <fullName evidence="2">Uncharacterized protein</fullName>
    </submittedName>
</protein>
<keyword evidence="3" id="KW-1185">Reference proteome</keyword>
<organism evidence="2 3">
    <name type="scientific">Penicillium fimorum</name>
    <dbReference type="NCBI Taxonomy" id="1882269"/>
    <lineage>
        <taxon>Eukaryota</taxon>
        <taxon>Fungi</taxon>
        <taxon>Dikarya</taxon>
        <taxon>Ascomycota</taxon>
        <taxon>Pezizomycotina</taxon>
        <taxon>Eurotiomycetes</taxon>
        <taxon>Eurotiomycetidae</taxon>
        <taxon>Eurotiales</taxon>
        <taxon>Aspergillaceae</taxon>
        <taxon>Penicillium</taxon>
    </lineage>
</organism>